<evidence type="ECO:0000256" key="4">
    <source>
        <dbReference type="ARBA" id="ARBA00022737"/>
    </source>
</evidence>
<dbReference type="Proteomes" id="UP000639772">
    <property type="component" value="Unassembled WGS sequence"/>
</dbReference>
<gene>
    <name evidence="8" type="ORF">HPP92_008730</name>
</gene>
<dbReference type="EMBL" id="JADCNM010000004">
    <property type="protein sequence ID" value="KAG0486635.1"/>
    <property type="molecule type" value="Genomic_DNA"/>
</dbReference>
<dbReference type="InterPro" id="IPR053284">
    <property type="entry name" value="RGS1-HXK1_interactor"/>
</dbReference>
<feature type="domain" description="Protein arginine N-methyltransferase" evidence="7">
    <location>
        <begin position="608"/>
        <end position="675"/>
    </location>
</feature>
<evidence type="ECO:0000313" key="9">
    <source>
        <dbReference type="Proteomes" id="UP000639772"/>
    </source>
</evidence>
<proteinExistence type="predicted"/>
<dbReference type="FunFam" id="3.40.50.150:FF:000070">
    <property type="entry name" value="Protein arginine N-methyltransferase 7"/>
    <property type="match status" value="1"/>
</dbReference>
<dbReference type="Pfam" id="PF22528">
    <property type="entry name" value="PRMT_C"/>
    <property type="match status" value="2"/>
</dbReference>
<keyword evidence="4" id="KW-0677">Repeat</keyword>
<evidence type="ECO:0000259" key="7">
    <source>
        <dbReference type="Pfam" id="PF22528"/>
    </source>
</evidence>
<dbReference type="InterPro" id="IPR055135">
    <property type="entry name" value="PRMT_dom"/>
</dbReference>
<keyword evidence="1 5" id="KW-0489">Methyltransferase</keyword>
<sequence length="938" mass="105412">MSSQVEDGRRMFQLRQSPLTGESEWIVVEEEMEEDDSKTTEALRWSLSATSYLDMLNDSYRNRAFRLAIERTVTVNCHVLDIGAGTGLLSMMAARAILDHRVGGEGLVSACESYLPMVKLMRRVLRANGMEKMVKVLPKRSEELQVGVDLVSRASMLVSEILDSELLGEGLIPTLQQAHDMLLTVNPKSVPYRATTYGQLVECTFLWKLHDLHGNEDIVSDGICLTPVALETLIQVKPQQYALHVNPCSLSEPFKIFEFDFWKRPDSHGETEILVTPTADGRVNAVVSWWVLQLDCDGSVFYSTAPNWIVTSGNEDHWCDHWKQCVWFIPGKGISVSRNANILLKAIHDDSHVSYSLRADKEACHNLFNFDECRLFLTPERIALYGTKEVRSAWLTAIKNALRHLRLSPLCVVADDSLLLTILAASLSKTSEVISSFHGLQRKGYEYLQAVSTANNFSMDRILVLGKRVPSLLLEDNQREIDLFVAEPFYYGNDGMLPWHNLRFWKDKCMLDPILSKDAIIMPCKGLLRVCAMHLPDLWRSRCYLTEIEGFDHSLANETLGACGNLPPSLKGTCLSYFIWQCGEIKELSEVFLLMEFIFSEPMQSCFQKVKLEFSETGICHGFVLWIDWVLDEHESIILSTGPVNRYWKQGVKLLSKPIEVDAGSSVEIEASFDPFSGELDLMGEAGDGSENAATRVPPSAEGIANEAKRLVENAIAEVISFKLAVSAAADDVISSARFGFSQILSVSSNRIQESKELIELVKNEYVEYEGFAVKKIKEGIYVAASHPSQSCAIIAGVGIVAFRRPRNFLIRNTRRLFLSEESMLADAESRVNELQQSINLVKNESRKLEERALKAEEELERGRKALMDEGRGVQAELRFVRKIEKEIFGLKDLINELPRREASQYRSAISSIVSQVKQEKKALSSTATKIVNKGIPI</sequence>
<dbReference type="InterPro" id="IPR029063">
    <property type="entry name" value="SAM-dependent_MTases_sf"/>
</dbReference>
<dbReference type="GO" id="GO:0032259">
    <property type="term" value="P:methylation"/>
    <property type="evidence" value="ECO:0007669"/>
    <property type="project" value="UniProtKB-KW"/>
</dbReference>
<dbReference type="Gene3D" id="2.70.160.11">
    <property type="entry name" value="Hnrnp arginine n-methyltransferase1"/>
    <property type="match status" value="2"/>
</dbReference>
<feature type="domain" description="Protein arginine N-methyltransferase" evidence="7">
    <location>
        <begin position="244"/>
        <end position="345"/>
    </location>
</feature>
<evidence type="ECO:0000256" key="2">
    <source>
        <dbReference type="ARBA" id="ARBA00022679"/>
    </source>
</evidence>
<feature type="coiled-coil region" evidence="6">
    <location>
        <begin position="825"/>
        <end position="866"/>
    </location>
</feature>
<dbReference type="FunFam" id="2.70.160.11:FF:000017">
    <property type="entry name" value="Protein arginine N-methyltransferase 1.6"/>
    <property type="match status" value="1"/>
</dbReference>
<dbReference type="InterPro" id="IPR025799">
    <property type="entry name" value="Arg_MeTrfase"/>
</dbReference>
<keyword evidence="2 5" id="KW-0808">Transferase</keyword>
<dbReference type="Gene3D" id="3.40.50.150">
    <property type="entry name" value="Vaccinia Virus protein VP39"/>
    <property type="match status" value="2"/>
</dbReference>
<evidence type="ECO:0000256" key="5">
    <source>
        <dbReference type="PROSITE-ProRule" id="PRU01015"/>
    </source>
</evidence>
<dbReference type="FunFam" id="3.40.50.150:FF:000167">
    <property type="entry name" value="Protein arginine N-methyltransferase"/>
    <property type="match status" value="1"/>
</dbReference>
<dbReference type="PANTHER" id="PTHR34554:SF1">
    <property type="entry name" value="ALANINE-TRNA LIGASE"/>
    <property type="match status" value="1"/>
</dbReference>
<reference evidence="8 9" key="1">
    <citation type="journal article" date="2020" name="Nat. Food">
        <title>A phased Vanilla planifolia genome enables genetic improvement of flavour and production.</title>
        <authorList>
            <person name="Hasing T."/>
            <person name="Tang H."/>
            <person name="Brym M."/>
            <person name="Khazi F."/>
            <person name="Huang T."/>
            <person name="Chambers A.H."/>
        </authorList>
    </citation>
    <scope>NUCLEOTIDE SEQUENCE [LARGE SCALE GENOMIC DNA]</scope>
    <source>
        <tissue evidence="8">Leaf</tissue>
    </source>
</reference>
<dbReference type="GO" id="GO:0016274">
    <property type="term" value="F:protein-arginine N-methyltransferase activity"/>
    <property type="evidence" value="ECO:0007669"/>
    <property type="project" value="InterPro"/>
</dbReference>
<dbReference type="PROSITE" id="PS51678">
    <property type="entry name" value="SAM_MT_PRMT"/>
    <property type="match status" value="2"/>
</dbReference>
<dbReference type="PANTHER" id="PTHR34554">
    <property type="entry name" value="RGS1-HXK1-INTERACTING PROTEIN 1"/>
    <property type="match status" value="1"/>
</dbReference>
<evidence type="ECO:0000256" key="1">
    <source>
        <dbReference type="ARBA" id="ARBA00022603"/>
    </source>
</evidence>
<dbReference type="SUPFAM" id="SSF53335">
    <property type="entry name" value="S-adenosyl-L-methionine-dependent methyltransferases"/>
    <property type="match status" value="2"/>
</dbReference>
<evidence type="ECO:0000256" key="3">
    <source>
        <dbReference type="ARBA" id="ARBA00022691"/>
    </source>
</evidence>
<keyword evidence="6" id="KW-0175">Coiled coil</keyword>
<organism evidence="8 9">
    <name type="scientific">Vanilla planifolia</name>
    <name type="common">Vanilla</name>
    <dbReference type="NCBI Taxonomy" id="51239"/>
    <lineage>
        <taxon>Eukaryota</taxon>
        <taxon>Viridiplantae</taxon>
        <taxon>Streptophyta</taxon>
        <taxon>Embryophyta</taxon>
        <taxon>Tracheophyta</taxon>
        <taxon>Spermatophyta</taxon>
        <taxon>Magnoliopsida</taxon>
        <taxon>Liliopsida</taxon>
        <taxon>Asparagales</taxon>
        <taxon>Orchidaceae</taxon>
        <taxon>Vanilloideae</taxon>
        <taxon>Vanilleae</taxon>
        <taxon>Vanilla</taxon>
    </lineage>
</organism>
<accession>A0A835R6X3</accession>
<keyword evidence="3 5" id="KW-0949">S-adenosyl-L-methionine</keyword>
<protein>
    <recommendedName>
        <fullName evidence="7">Protein arginine N-methyltransferase domain-containing protein</fullName>
    </recommendedName>
</protein>
<dbReference type="AlphaFoldDB" id="A0A835R6X3"/>
<evidence type="ECO:0000256" key="6">
    <source>
        <dbReference type="SAM" id="Coils"/>
    </source>
</evidence>
<evidence type="ECO:0000313" key="8">
    <source>
        <dbReference type="EMBL" id="KAG0486635.1"/>
    </source>
</evidence>
<comment type="caution">
    <text evidence="8">The sequence shown here is derived from an EMBL/GenBank/DDBJ whole genome shotgun (WGS) entry which is preliminary data.</text>
</comment>
<dbReference type="OrthoDB" id="412876at2759"/>
<name>A0A835R6X3_VANPL</name>